<evidence type="ECO:0000313" key="3">
    <source>
        <dbReference type="EMBL" id="AKO53471.1"/>
    </source>
</evidence>
<reference evidence="3 4" key="1">
    <citation type="submission" date="2015-05" db="EMBL/GenBank/DDBJ databases">
        <title>Complete genome of Marinobacter psychrophilus strain 20041T isolated from sea-ice of the Canadian Basin.</title>
        <authorList>
            <person name="Song L."/>
            <person name="Ren L."/>
            <person name="Yu Y."/>
            <person name="Wang X."/>
        </authorList>
    </citation>
    <scope>NUCLEOTIDE SEQUENCE [LARGE SCALE GENOMIC DNA]</scope>
    <source>
        <strain evidence="3 4">20041</strain>
    </source>
</reference>
<accession>A0A0H4I350</accession>
<sequence>MTGHFSLMTIILLFTSSALASEPLVYTGLLSNTALGGYDSVSYFESGQPAKGSAGHATEYNGATWRFANPENLARFKNDPQRYAPSYGGYCAWAVSQGYLAKGDPQHWAIRNGRLYLNVNKSVHDQWLADPEGFIRKANANWPGVLE</sequence>
<evidence type="ECO:0000313" key="4">
    <source>
        <dbReference type="Proteomes" id="UP000036406"/>
    </source>
</evidence>
<protein>
    <submittedName>
        <fullName evidence="3">Twin-arginine translocation pathway signal protein</fullName>
    </submittedName>
</protein>
<dbReference type="EMBL" id="CP011494">
    <property type="protein sequence ID" value="AKO53471.1"/>
    <property type="molecule type" value="Genomic_DNA"/>
</dbReference>
<keyword evidence="4" id="KW-1185">Reference proteome</keyword>
<dbReference type="InterPro" id="IPR007029">
    <property type="entry name" value="YHS_dom"/>
</dbReference>
<evidence type="ECO:0000256" key="1">
    <source>
        <dbReference type="SAM" id="SignalP"/>
    </source>
</evidence>
<dbReference type="Proteomes" id="UP000036406">
    <property type="component" value="Chromosome"/>
</dbReference>
<dbReference type="NCBIfam" id="NF041384">
    <property type="entry name" value="YHS_seleno_dom"/>
    <property type="match status" value="1"/>
</dbReference>
<feature type="signal peptide" evidence="1">
    <location>
        <begin position="1"/>
        <end position="20"/>
    </location>
</feature>
<dbReference type="PATRIC" id="fig|330734.3.peg.3041"/>
<organism evidence="3 4">
    <name type="scientific">Marinobacter psychrophilus</name>
    <dbReference type="NCBI Taxonomy" id="330734"/>
    <lineage>
        <taxon>Bacteria</taxon>
        <taxon>Pseudomonadati</taxon>
        <taxon>Pseudomonadota</taxon>
        <taxon>Gammaproteobacteria</taxon>
        <taxon>Pseudomonadales</taxon>
        <taxon>Marinobacteraceae</taxon>
        <taxon>Marinobacter</taxon>
    </lineage>
</organism>
<proteinExistence type="predicted"/>
<keyword evidence="1" id="KW-0732">Signal</keyword>
<feature type="domain" description="YHS" evidence="2">
    <location>
        <begin position="47"/>
        <end position="86"/>
    </location>
</feature>
<dbReference type="RefSeq" id="WP_048387235.1">
    <property type="nucleotide sequence ID" value="NZ_CP011494.1"/>
</dbReference>
<dbReference type="STRING" id="330734.ABA45_14460"/>
<dbReference type="AlphaFoldDB" id="A0A0H4I350"/>
<feature type="chain" id="PRO_5005206478" evidence="1">
    <location>
        <begin position="21"/>
        <end position="147"/>
    </location>
</feature>
<dbReference type="Pfam" id="PF04945">
    <property type="entry name" value="YHS"/>
    <property type="match status" value="1"/>
</dbReference>
<gene>
    <name evidence="3" type="ORF">ABA45_14460</name>
</gene>
<name>A0A0H4I350_9GAMM</name>
<evidence type="ECO:0000259" key="2">
    <source>
        <dbReference type="Pfam" id="PF04945"/>
    </source>
</evidence>
<dbReference type="KEGG" id="mpq:ABA45_14460"/>